<reference evidence="1" key="2">
    <citation type="submission" date="2022-06" db="UniProtKB">
        <authorList>
            <consortium name="EnsemblMetazoa"/>
        </authorList>
    </citation>
    <scope>IDENTIFICATION</scope>
    <source>
        <strain evidence="1">PS312</strain>
    </source>
</reference>
<protein>
    <submittedName>
        <fullName evidence="1">Uncharacterized protein</fullName>
    </submittedName>
</protein>
<proteinExistence type="predicted"/>
<keyword evidence="2" id="KW-1185">Reference proteome</keyword>
<sequence length="464" mass="54560">MDDDCLLLTQQEMKNVSKKMRSIIKHKNCMRRRRHARALEVERFVDYRELKVQYPGLGFPTWIQAGSSCPVASCTHLTYKVHFLSSVLTAFRHDAASTNTACDQLCEKYIFTTTYVFRNITIDRALFDYFKCKAFIPKRVIMHNVHFDGGITPAELREEMRNRGVGIFSFQNGQNDFLTTFNNGFFHEIVNDALSVEDASRSGRGMPRKKRSSFVALVKLVGPDYMMSNLETIDFMDDEQNVDGIALHEDIISTIKEDCLLSIFSYLTWRTQQEVKNVSRKMRAIVMNKNCRKRRLAQALEVERCLQHRQQNFLYFVKHIPLDDEKYGLSYRLNSDLTEEKIVYPHHPPYSNHYVRIRNSHDKEALPRQILKVIKELSEKYIFTTSYVFKNITIDRVLFDFFKCKAFFPKSVRMHNVHFDGGITPAELREEMRNSGARVFVWEEGQRDFLTFFNNGFFQEFSRF</sequence>
<evidence type="ECO:0000313" key="2">
    <source>
        <dbReference type="Proteomes" id="UP000005239"/>
    </source>
</evidence>
<evidence type="ECO:0000313" key="1">
    <source>
        <dbReference type="EnsemblMetazoa" id="PPA34673.1"/>
    </source>
</evidence>
<name>A0A2A6C6D9_PRIPA</name>
<accession>A0A2A6C6D9</accession>
<dbReference type="EnsemblMetazoa" id="PPA34673.1">
    <property type="protein sequence ID" value="PPA34673.1"/>
    <property type="gene ID" value="WBGene00273042"/>
</dbReference>
<reference evidence="2" key="1">
    <citation type="journal article" date="2008" name="Nat. Genet.">
        <title>The Pristionchus pacificus genome provides a unique perspective on nematode lifestyle and parasitism.</title>
        <authorList>
            <person name="Dieterich C."/>
            <person name="Clifton S.W."/>
            <person name="Schuster L.N."/>
            <person name="Chinwalla A."/>
            <person name="Delehaunty K."/>
            <person name="Dinkelacker I."/>
            <person name="Fulton L."/>
            <person name="Fulton R."/>
            <person name="Godfrey J."/>
            <person name="Minx P."/>
            <person name="Mitreva M."/>
            <person name="Roeseler W."/>
            <person name="Tian H."/>
            <person name="Witte H."/>
            <person name="Yang S.P."/>
            <person name="Wilson R.K."/>
            <person name="Sommer R.J."/>
        </authorList>
    </citation>
    <scope>NUCLEOTIDE SEQUENCE [LARGE SCALE GENOMIC DNA]</scope>
    <source>
        <strain evidence="2">PS312</strain>
    </source>
</reference>
<accession>A0A8R1UKQ6</accession>
<gene>
    <name evidence="1" type="primary">WBGene00273042</name>
</gene>
<dbReference type="Proteomes" id="UP000005239">
    <property type="component" value="Unassembled WGS sequence"/>
</dbReference>
<dbReference type="AlphaFoldDB" id="A0A2A6C6D9"/>
<organism evidence="1 2">
    <name type="scientific">Pristionchus pacificus</name>
    <name type="common">Parasitic nematode worm</name>
    <dbReference type="NCBI Taxonomy" id="54126"/>
    <lineage>
        <taxon>Eukaryota</taxon>
        <taxon>Metazoa</taxon>
        <taxon>Ecdysozoa</taxon>
        <taxon>Nematoda</taxon>
        <taxon>Chromadorea</taxon>
        <taxon>Rhabditida</taxon>
        <taxon>Rhabditina</taxon>
        <taxon>Diplogasteromorpha</taxon>
        <taxon>Diplogasteroidea</taxon>
        <taxon>Neodiplogasteridae</taxon>
        <taxon>Pristionchus</taxon>
    </lineage>
</organism>